<dbReference type="SUPFAM" id="SSF56281">
    <property type="entry name" value="Metallo-hydrolase/oxidoreductase"/>
    <property type="match status" value="1"/>
</dbReference>
<keyword evidence="3" id="KW-0378">Hydrolase</keyword>
<dbReference type="InterPro" id="IPR030829">
    <property type="entry name" value="SoxH-rel_PQQ_2"/>
</dbReference>
<dbReference type="SMART" id="SM00849">
    <property type="entry name" value="Lactamase_B"/>
    <property type="match status" value="1"/>
</dbReference>
<sequence length="347" mass="36817">MFEAIATVCALSDPTVCRDMLLPGLEAATLAGCDALVAQNNPDVGRFAADYDVGPIRCEPQGRVAVFANVAPGVFVHLGIISDANANNQGDVANLAFVIGESAVAVIDSGGSRKVGEQVYRAIRQETDLPISHVILTHMHPDHVLGAGVFAQVGAQVVGHDKLPRALADREQTYLTNFGRLIGASDFIGTQVVLPDITVTESLQLDLGNRPLNLQAWPTAHTGSDLTVGDPTSGILFTGDLMFHQHAPALDGSVLGWEKVLEALQDLPYNQIMPGHGGPIIDWPEGAAALSQYLDVLIADTRAAITRGDSLGVAAEIIAQSQSGAWDLFDLFNPRNATVAFTELEWE</sequence>
<reference evidence="3 4" key="1">
    <citation type="submission" date="2018-04" db="EMBL/GenBank/DDBJ databases">
        <title>Genomic Encyclopedia of Archaeal and Bacterial Type Strains, Phase II (KMG-II): from individual species to whole genera.</title>
        <authorList>
            <person name="Goeker M."/>
        </authorList>
    </citation>
    <scope>NUCLEOTIDE SEQUENCE [LARGE SCALE GENOMIC DNA]</scope>
    <source>
        <strain evidence="3 4">DSM 29955</strain>
    </source>
</reference>
<dbReference type="Proteomes" id="UP000244523">
    <property type="component" value="Unassembled WGS sequence"/>
</dbReference>
<proteinExistence type="inferred from homology"/>
<evidence type="ECO:0000259" key="2">
    <source>
        <dbReference type="SMART" id="SM00849"/>
    </source>
</evidence>
<gene>
    <name evidence="3" type="ORF">C8N45_1011037</name>
</gene>
<evidence type="ECO:0000313" key="3">
    <source>
        <dbReference type="EMBL" id="PUB19439.1"/>
    </source>
</evidence>
<dbReference type="GO" id="GO:0017001">
    <property type="term" value="P:antibiotic catabolic process"/>
    <property type="evidence" value="ECO:0007669"/>
    <property type="project" value="UniProtKB-ARBA"/>
</dbReference>
<keyword evidence="4" id="KW-1185">Reference proteome</keyword>
<dbReference type="EMBL" id="QBUD01000001">
    <property type="protein sequence ID" value="PUB19439.1"/>
    <property type="molecule type" value="Genomic_DNA"/>
</dbReference>
<organism evidence="3 4">
    <name type="scientific">Yoonia sediminilitoris</name>
    <dbReference type="NCBI Taxonomy" id="1286148"/>
    <lineage>
        <taxon>Bacteria</taxon>
        <taxon>Pseudomonadati</taxon>
        <taxon>Pseudomonadota</taxon>
        <taxon>Alphaproteobacteria</taxon>
        <taxon>Rhodobacterales</taxon>
        <taxon>Paracoccaceae</taxon>
        <taxon>Yoonia</taxon>
    </lineage>
</organism>
<name>A0A2T6KSA6_9RHOB</name>
<dbReference type="NCBIfam" id="TIGR04559">
    <property type="entry name" value="SoxH_rel_PQQ_2"/>
    <property type="match status" value="1"/>
</dbReference>
<dbReference type="OrthoDB" id="420651at2"/>
<dbReference type="PANTHER" id="PTHR42951">
    <property type="entry name" value="METALLO-BETA-LACTAMASE DOMAIN-CONTAINING"/>
    <property type="match status" value="1"/>
</dbReference>
<dbReference type="InterPro" id="IPR050855">
    <property type="entry name" value="NDM-1-like"/>
</dbReference>
<accession>A0A2T6KSA6</accession>
<dbReference type="AlphaFoldDB" id="A0A2T6KSA6"/>
<dbReference type="CDD" id="cd16282">
    <property type="entry name" value="metallo-hydrolase-like_MBL-fold"/>
    <property type="match status" value="1"/>
</dbReference>
<dbReference type="InterPro" id="IPR036866">
    <property type="entry name" value="RibonucZ/Hydroxyglut_hydro"/>
</dbReference>
<evidence type="ECO:0000256" key="1">
    <source>
        <dbReference type="ARBA" id="ARBA00005250"/>
    </source>
</evidence>
<evidence type="ECO:0000313" key="4">
    <source>
        <dbReference type="Proteomes" id="UP000244523"/>
    </source>
</evidence>
<feature type="domain" description="Metallo-beta-lactamase" evidence="2">
    <location>
        <begin position="92"/>
        <end position="276"/>
    </location>
</feature>
<dbReference type="Pfam" id="PF00753">
    <property type="entry name" value="Lactamase_B"/>
    <property type="match status" value="1"/>
</dbReference>
<dbReference type="GO" id="GO:0016787">
    <property type="term" value="F:hydrolase activity"/>
    <property type="evidence" value="ECO:0007669"/>
    <property type="project" value="UniProtKB-KW"/>
</dbReference>
<dbReference type="InterPro" id="IPR001279">
    <property type="entry name" value="Metallo-B-lactamas"/>
</dbReference>
<dbReference type="Gene3D" id="3.60.15.10">
    <property type="entry name" value="Ribonuclease Z/Hydroxyacylglutathione hydrolase-like"/>
    <property type="match status" value="1"/>
</dbReference>
<dbReference type="PANTHER" id="PTHR42951:SF4">
    <property type="entry name" value="ACYL-COENZYME A THIOESTERASE MBLAC2"/>
    <property type="match status" value="1"/>
</dbReference>
<comment type="similarity">
    <text evidence="1">Belongs to the metallo-beta-lactamase superfamily. Class-B beta-lactamase family.</text>
</comment>
<dbReference type="RefSeq" id="WP_108385054.1">
    <property type="nucleotide sequence ID" value="NZ_QBUD01000001.1"/>
</dbReference>
<protein>
    <submittedName>
        <fullName evidence="3">Quinoprotein relay system zinc metallohydrolase 2</fullName>
    </submittedName>
</protein>
<comment type="caution">
    <text evidence="3">The sequence shown here is derived from an EMBL/GenBank/DDBJ whole genome shotgun (WGS) entry which is preliminary data.</text>
</comment>